<dbReference type="GO" id="GO:0043171">
    <property type="term" value="P:peptide catabolic process"/>
    <property type="evidence" value="ECO:0007669"/>
    <property type="project" value="TreeGrafter"/>
</dbReference>
<evidence type="ECO:0000256" key="10">
    <source>
        <dbReference type="PIRSR" id="PIRSR634016-3"/>
    </source>
</evidence>
<dbReference type="Pfam" id="PF01433">
    <property type="entry name" value="Peptidase_M1"/>
    <property type="match status" value="1"/>
</dbReference>
<protein>
    <recommendedName>
        <fullName evidence="12">Aminopeptidase</fullName>
        <ecNumber evidence="12">3.4.11.-</ecNumber>
    </recommendedName>
</protein>
<dbReference type="Gene3D" id="2.60.40.1730">
    <property type="entry name" value="tricorn interacting facor f3 domain"/>
    <property type="match status" value="1"/>
</dbReference>
<evidence type="ECO:0000259" key="14">
    <source>
        <dbReference type="Pfam" id="PF01433"/>
    </source>
</evidence>
<evidence type="ECO:0000256" key="2">
    <source>
        <dbReference type="ARBA" id="ARBA00010136"/>
    </source>
</evidence>
<feature type="site" description="Transition state stabilizer" evidence="11">
    <location>
        <position position="449"/>
    </location>
</feature>
<dbReference type="Pfam" id="PF11838">
    <property type="entry name" value="ERAP1_C"/>
    <property type="match status" value="1"/>
</dbReference>
<dbReference type="InterPro" id="IPR014782">
    <property type="entry name" value="Peptidase_M1_dom"/>
</dbReference>
<keyword evidence="13" id="KW-0732">Signal</keyword>
<keyword evidence="3 12" id="KW-0031">Aminopeptidase</keyword>
<dbReference type="SUPFAM" id="SSF63737">
    <property type="entry name" value="Leukotriene A4 hydrolase N-terminal domain"/>
    <property type="match status" value="1"/>
</dbReference>
<evidence type="ECO:0000256" key="4">
    <source>
        <dbReference type="ARBA" id="ARBA00022670"/>
    </source>
</evidence>
<dbReference type="Gene3D" id="1.10.390.10">
    <property type="entry name" value="Neutral Protease Domain 2"/>
    <property type="match status" value="1"/>
</dbReference>
<comment type="cofactor">
    <cofactor evidence="10 12">
        <name>Zn(2+)</name>
        <dbReference type="ChEBI" id="CHEBI:29105"/>
    </cofactor>
    <text evidence="10 12">Binds 1 zinc ion per subunit.</text>
</comment>
<feature type="signal peptide" evidence="13">
    <location>
        <begin position="1"/>
        <end position="20"/>
    </location>
</feature>
<feature type="domain" description="Aminopeptidase N-like N-terminal" evidence="16">
    <location>
        <begin position="29"/>
        <end position="251"/>
    </location>
</feature>
<evidence type="ECO:0000256" key="5">
    <source>
        <dbReference type="ARBA" id="ARBA00022723"/>
    </source>
</evidence>
<dbReference type="InterPro" id="IPR034016">
    <property type="entry name" value="M1_APN-typ"/>
</dbReference>
<dbReference type="InterPro" id="IPR050344">
    <property type="entry name" value="Peptidase_M1_aminopeptidases"/>
</dbReference>
<feature type="binding site" evidence="10">
    <location>
        <position position="385"/>
    </location>
    <ligand>
        <name>Zn(2+)</name>
        <dbReference type="ChEBI" id="CHEBI:29105"/>
        <note>catalytic</note>
    </ligand>
</feature>
<dbReference type="SUPFAM" id="SSF55486">
    <property type="entry name" value="Metalloproteases ('zincins'), catalytic domain"/>
    <property type="match status" value="1"/>
</dbReference>
<accession>A0A8J2RQP7</accession>
<evidence type="ECO:0000259" key="16">
    <source>
        <dbReference type="Pfam" id="PF17900"/>
    </source>
</evidence>
<dbReference type="PANTHER" id="PTHR11533:SF294">
    <property type="entry name" value="THYROTROPIN-RELEASING HORMONE-DEGRADING ECTOENZYME"/>
    <property type="match status" value="1"/>
</dbReference>
<evidence type="ECO:0000313" key="18">
    <source>
        <dbReference type="Proteomes" id="UP000789390"/>
    </source>
</evidence>
<feature type="domain" description="Peptidase M1 membrane alanine aminopeptidase" evidence="14">
    <location>
        <begin position="291"/>
        <end position="516"/>
    </location>
</feature>
<dbReference type="PANTHER" id="PTHR11533">
    <property type="entry name" value="PROTEASE M1 ZINC METALLOPROTEASE"/>
    <property type="match status" value="1"/>
</dbReference>
<comment type="similarity">
    <text evidence="2 12">Belongs to the peptidase M1 family.</text>
</comment>
<keyword evidence="8 12" id="KW-0482">Metalloprotease</keyword>
<comment type="caution">
    <text evidence="17">The sequence shown here is derived from an EMBL/GenBank/DDBJ whole genome shotgun (WGS) entry which is preliminary data.</text>
</comment>
<dbReference type="InterPro" id="IPR042097">
    <property type="entry name" value="Aminopeptidase_N-like_N_sf"/>
</dbReference>
<dbReference type="InterPro" id="IPR045357">
    <property type="entry name" value="Aminopeptidase_N-like_N"/>
</dbReference>
<organism evidence="17 18">
    <name type="scientific">Daphnia galeata</name>
    <dbReference type="NCBI Taxonomy" id="27404"/>
    <lineage>
        <taxon>Eukaryota</taxon>
        <taxon>Metazoa</taxon>
        <taxon>Ecdysozoa</taxon>
        <taxon>Arthropoda</taxon>
        <taxon>Crustacea</taxon>
        <taxon>Branchiopoda</taxon>
        <taxon>Diplostraca</taxon>
        <taxon>Cladocera</taxon>
        <taxon>Anomopoda</taxon>
        <taxon>Daphniidae</taxon>
        <taxon>Daphnia</taxon>
    </lineage>
</organism>
<feature type="binding site" evidence="10">
    <location>
        <position position="362"/>
    </location>
    <ligand>
        <name>Zn(2+)</name>
        <dbReference type="ChEBI" id="CHEBI:29105"/>
        <note>catalytic</note>
    </ligand>
</feature>
<evidence type="ECO:0000313" key="17">
    <source>
        <dbReference type="EMBL" id="CAH0103869.1"/>
    </source>
</evidence>
<dbReference type="InterPro" id="IPR027268">
    <property type="entry name" value="Peptidase_M4/M1_CTD_sf"/>
</dbReference>
<dbReference type="GO" id="GO:0005615">
    <property type="term" value="C:extracellular space"/>
    <property type="evidence" value="ECO:0007669"/>
    <property type="project" value="TreeGrafter"/>
</dbReference>
<dbReference type="CDD" id="cd09601">
    <property type="entry name" value="M1_APN-Q_like"/>
    <property type="match status" value="1"/>
</dbReference>
<dbReference type="PRINTS" id="PR00756">
    <property type="entry name" value="ALADIPTASE"/>
</dbReference>
<evidence type="ECO:0000259" key="15">
    <source>
        <dbReference type="Pfam" id="PF11838"/>
    </source>
</evidence>
<dbReference type="FunFam" id="1.10.390.10:FF:000013">
    <property type="entry name" value="Aminopeptidase N"/>
    <property type="match status" value="1"/>
</dbReference>
<keyword evidence="6 12" id="KW-0378">Hydrolase</keyword>
<evidence type="ECO:0000256" key="6">
    <source>
        <dbReference type="ARBA" id="ARBA00022801"/>
    </source>
</evidence>
<proteinExistence type="inferred from homology"/>
<evidence type="ECO:0000256" key="12">
    <source>
        <dbReference type="RuleBase" id="RU364040"/>
    </source>
</evidence>
<comment type="subcellular location">
    <subcellularLocation>
        <location evidence="1">Cell membrane</location>
        <topology evidence="1">Lipid-anchor</topology>
        <topology evidence="1">GPI-anchor</topology>
    </subcellularLocation>
</comment>
<keyword evidence="4 12" id="KW-0645">Protease</keyword>
<feature type="domain" description="ERAP1-like C-terminal" evidence="15">
    <location>
        <begin position="613"/>
        <end position="932"/>
    </location>
</feature>
<dbReference type="Proteomes" id="UP000789390">
    <property type="component" value="Unassembled WGS sequence"/>
</dbReference>
<keyword evidence="5 10" id="KW-0479">Metal-binding</keyword>
<dbReference type="EC" id="3.4.11.-" evidence="12"/>
<dbReference type="GO" id="GO:0005886">
    <property type="term" value="C:plasma membrane"/>
    <property type="evidence" value="ECO:0007669"/>
    <property type="project" value="UniProtKB-SubCell"/>
</dbReference>
<evidence type="ECO:0000256" key="8">
    <source>
        <dbReference type="ARBA" id="ARBA00023049"/>
    </source>
</evidence>
<feature type="binding site" evidence="10">
    <location>
        <position position="366"/>
    </location>
    <ligand>
        <name>Zn(2+)</name>
        <dbReference type="ChEBI" id="CHEBI:29105"/>
        <note>catalytic</note>
    </ligand>
</feature>
<dbReference type="OrthoDB" id="6332741at2759"/>
<feature type="chain" id="PRO_5035146070" description="Aminopeptidase" evidence="13">
    <location>
        <begin position="21"/>
        <end position="971"/>
    </location>
</feature>
<dbReference type="InterPro" id="IPR024571">
    <property type="entry name" value="ERAP1-like_C_dom"/>
</dbReference>
<name>A0A8J2RQP7_9CRUS</name>
<evidence type="ECO:0000256" key="3">
    <source>
        <dbReference type="ARBA" id="ARBA00022438"/>
    </source>
</evidence>
<dbReference type="Pfam" id="PF17900">
    <property type="entry name" value="Peptidase_M1_N"/>
    <property type="match status" value="1"/>
</dbReference>
<dbReference type="InterPro" id="IPR001930">
    <property type="entry name" value="Peptidase_M1"/>
</dbReference>
<keyword evidence="7 10" id="KW-0862">Zinc</keyword>
<dbReference type="GO" id="GO:0042277">
    <property type="term" value="F:peptide binding"/>
    <property type="evidence" value="ECO:0007669"/>
    <property type="project" value="TreeGrafter"/>
</dbReference>
<reference evidence="17" key="1">
    <citation type="submission" date="2021-11" db="EMBL/GenBank/DDBJ databases">
        <authorList>
            <person name="Schell T."/>
        </authorList>
    </citation>
    <scope>NUCLEOTIDE SEQUENCE</scope>
    <source>
        <strain evidence="17">M5</strain>
    </source>
</reference>
<evidence type="ECO:0000256" key="13">
    <source>
        <dbReference type="SAM" id="SignalP"/>
    </source>
</evidence>
<evidence type="ECO:0000256" key="1">
    <source>
        <dbReference type="ARBA" id="ARBA00004609"/>
    </source>
</evidence>
<feature type="active site" description="Proton acceptor" evidence="9">
    <location>
        <position position="363"/>
    </location>
</feature>
<dbReference type="GO" id="GO:0005737">
    <property type="term" value="C:cytoplasm"/>
    <property type="evidence" value="ECO:0007669"/>
    <property type="project" value="TreeGrafter"/>
</dbReference>
<dbReference type="Gene3D" id="1.25.50.20">
    <property type="match status" value="1"/>
</dbReference>
<dbReference type="GO" id="GO:0008270">
    <property type="term" value="F:zinc ion binding"/>
    <property type="evidence" value="ECO:0007669"/>
    <property type="project" value="UniProtKB-UniRule"/>
</dbReference>
<keyword evidence="18" id="KW-1185">Reference proteome</keyword>
<dbReference type="AlphaFoldDB" id="A0A8J2RQP7"/>
<dbReference type="FunFam" id="2.60.40.1910:FF:000020">
    <property type="entry name" value="Peptidase family m1 protein, putative"/>
    <property type="match status" value="1"/>
</dbReference>
<evidence type="ECO:0000256" key="11">
    <source>
        <dbReference type="PIRSR" id="PIRSR634016-4"/>
    </source>
</evidence>
<sequence length="971" mass="113133">MRFLSVLSALFLFANNLCDGQRIGSFMRPIHYDLALLPIISGSSPRLCGHVFIDLEPTTTTNLVTLHGSDITILDVSVEQVILVTGNESVASNSSNKDRFLQLEDLCFSGLFEQTNEAQTFTQEEPEKQQIDIVLKEILIKDKRYRIGLFYVAKVREDNRGFFRANYRNDNTSCCIQGWFGGTQMEASNARKVLPCFDEPGFKTTFDVNIAHDKAMTAISNMPETDTHPMESTRDWKWTSFSRSPPMPTYLLAMFVTDYEKVERIYKVCNRTVKMRFWGQPDQLPHLKQSMSVVADMLNHMETYVRQPFTLPKIDFIAAPKQLDFEAMENWGLILFRENRLFYKEGIDSEEERFQVVQTMAHELAHQFFGNLVTCDWWSDIYFYEGMCGLFEIELTKSAMPNLTFRAEMSQFSAIRTAMKVEEHVHAASVIRKVETVEEADNMFDPITYNKGSGLLIMLRNFVGHNNFRNAIITYMERFQFQSVNSQRFMEILNEEIHQNRDFGRGMNITKIMNSWTTQQSYPIVRCSRISNGRIRLSQLPHPVQRNITSDENANHLWWIPISMTDANRPDFSLEGMYPRVWLTPERPTLEISYFPPVSKHQHQPAGDERNAWILLNGELSSYTRVLYDDENWRLISRQLVLNHTVIPQVTRAQLIDDAFSLALDEFLNYQVVLELIEYLTLINDEFVRTTTQFHLKWMKERARHNESLMELFNEYTEKLKFERMDDGESNEYNNLVRSGGFDPIDGSDCLQWSDGVCVDQILRLFHAQMDGTITPEGQRAMTEKLERNWCVAMRYGGKEEWKWAWKTSLSDIWASRRSKILSAMSCSQDHGRLKQLLSRVFHPIIEQNSRDSFVMIEKMADNPLARSMVLNFIKNNWERIGQHFRRSDDNLKLLTSASKYLSTPEELKEMSQFIDDLEKRDKKLDRFVTTSILNGIRANIRWAEKHSKQVYSVLEARIIRGRTKNSSIDA</sequence>
<evidence type="ECO:0000256" key="9">
    <source>
        <dbReference type="PIRSR" id="PIRSR634016-1"/>
    </source>
</evidence>
<dbReference type="GO" id="GO:0006508">
    <property type="term" value="P:proteolysis"/>
    <property type="evidence" value="ECO:0007669"/>
    <property type="project" value="UniProtKB-KW"/>
</dbReference>
<dbReference type="EMBL" id="CAKKLH010000117">
    <property type="protein sequence ID" value="CAH0103869.1"/>
    <property type="molecule type" value="Genomic_DNA"/>
</dbReference>
<gene>
    <name evidence="17" type="ORF">DGAL_LOCUS6546</name>
</gene>
<dbReference type="Gene3D" id="2.60.40.1910">
    <property type="match status" value="1"/>
</dbReference>
<dbReference type="FunFam" id="1.25.50.20:FF:000024">
    <property type="entry name" value="Aminopeptidase"/>
    <property type="match status" value="1"/>
</dbReference>
<dbReference type="GO" id="GO:0070006">
    <property type="term" value="F:metalloaminopeptidase activity"/>
    <property type="evidence" value="ECO:0007669"/>
    <property type="project" value="TreeGrafter"/>
</dbReference>
<evidence type="ECO:0000256" key="7">
    <source>
        <dbReference type="ARBA" id="ARBA00022833"/>
    </source>
</evidence>